<evidence type="ECO:0000256" key="6">
    <source>
        <dbReference type="ARBA" id="ARBA00022617"/>
    </source>
</evidence>
<comment type="cofactor">
    <cofactor evidence="2">
        <name>FAD</name>
        <dbReference type="ChEBI" id="CHEBI:57692"/>
    </cofactor>
</comment>
<evidence type="ECO:0000256" key="8">
    <source>
        <dbReference type="ARBA" id="ARBA00022723"/>
    </source>
</evidence>
<dbReference type="InterPro" id="IPR039261">
    <property type="entry name" value="FNR_nucleotide-bd"/>
</dbReference>
<dbReference type="GO" id="GO:0008941">
    <property type="term" value="F:nitric oxide dioxygenase NAD(P)H activity"/>
    <property type="evidence" value="ECO:0007669"/>
    <property type="project" value="UniProtKB-EC"/>
</dbReference>
<dbReference type="EC" id="1.14.12.17" evidence="4"/>
<comment type="cofactor">
    <cofactor evidence="1">
        <name>heme b</name>
        <dbReference type="ChEBI" id="CHEBI:60344"/>
    </cofactor>
</comment>
<evidence type="ECO:0000256" key="4">
    <source>
        <dbReference type="ARBA" id="ARBA00012229"/>
    </source>
</evidence>
<evidence type="ECO:0000313" key="18">
    <source>
        <dbReference type="Proteomes" id="UP000094565"/>
    </source>
</evidence>
<dbReference type="Gene3D" id="1.10.490.10">
    <property type="entry name" value="Globins"/>
    <property type="match status" value="1"/>
</dbReference>
<dbReference type="Pfam" id="PF00175">
    <property type="entry name" value="NAD_binding_1"/>
    <property type="match status" value="1"/>
</dbReference>
<evidence type="ECO:0000256" key="10">
    <source>
        <dbReference type="ARBA" id="ARBA00022857"/>
    </source>
</evidence>
<dbReference type="InterPro" id="IPR009050">
    <property type="entry name" value="Globin-like_sf"/>
</dbReference>
<evidence type="ECO:0000256" key="12">
    <source>
        <dbReference type="ARBA" id="ARBA00023027"/>
    </source>
</evidence>
<keyword evidence="11" id="KW-0408">Iron</keyword>
<feature type="domain" description="FAD-binding FR-type" evidence="16">
    <location>
        <begin position="158"/>
        <end position="262"/>
    </location>
</feature>
<dbReference type="PROSITE" id="PS01033">
    <property type="entry name" value="GLOBIN"/>
    <property type="match status" value="1"/>
</dbReference>
<dbReference type="InterPro" id="IPR012292">
    <property type="entry name" value="Globin/Proto"/>
</dbReference>
<dbReference type="InterPro" id="IPR001433">
    <property type="entry name" value="OxRdtase_FAD/NAD-bd"/>
</dbReference>
<keyword evidence="7" id="KW-0285">Flavoprotein</keyword>
<dbReference type="OrthoDB" id="436496at2759"/>
<evidence type="ECO:0000256" key="9">
    <source>
        <dbReference type="ARBA" id="ARBA00022827"/>
    </source>
</evidence>
<keyword evidence="10" id="KW-0521">NADP</keyword>
<gene>
    <name evidence="17" type="primary">YHB1</name>
    <name evidence="17" type="ORF">ATY40_BA7500879</name>
</gene>
<evidence type="ECO:0000256" key="3">
    <source>
        <dbReference type="ARBA" id="ARBA00006401"/>
    </source>
</evidence>
<evidence type="ECO:0000313" key="17">
    <source>
        <dbReference type="EMBL" id="ANZ74532.1"/>
    </source>
</evidence>
<dbReference type="GO" id="GO:0046872">
    <property type="term" value="F:metal ion binding"/>
    <property type="evidence" value="ECO:0007669"/>
    <property type="project" value="UniProtKB-KW"/>
</dbReference>
<evidence type="ECO:0000256" key="11">
    <source>
        <dbReference type="ARBA" id="ARBA00023004"/>
    </source>
</evidence>
<dbReference type="Pfam" id="PF00970">
    <property type="entry name" value="FAD_binding_6"/>
    <property type="match status" value="1"/>
</dbReference>
<dbReference type="PANTHER" id="PTHR43396">
    <property type="entry name" value="FLAVOHEMOPROTEIN"/>
    <property type="match status" value="1"/>
</dbReference>
<dbReference type="SUPFAM" id="SSF63380">
    <property type="entry name" value="Riboflavin synthase domain-like"/>
    <property type="match status" value="1"/>
</dbReference>
<keyword evidence="12" id="KW-0520">NAD</keyword>
<keyword evidence="18" id="KW-1185">Reference proteome</keyword>
<dbReference type="GO" id="GO:0071949">
    <property type="term" value="F:FAD binding"/>
    <property type="evidence" value="ECO:0007669"/>
    <property type="project" value="TreeGrafter"/>
</dbReference>
<dbReference type="Pfam" id="PF00042">
    <property type="entry name" value="Globin"/>
    <property type="match status" value="1"/>
</dbReference>
<dbReference type="GO" id="GO:0019825">
    <property type="term" value="F:oxygen binding"/>
    <property type="evidence" value="ECO:0007669"/>
    <property type="project" value="InterPro"/>
</dbReference>
<keyword evidence="6" id="KW-0349">Heme</keyword>
<dbReference type="Proteomes" id="UP000094565">
    <property type="component" value="Chromosome 1"/>
</dbReference>
<dbReference type="GO" id="GO:0009636">
    <property type="term" value="P:response to toxic substance"/>
    <property type="evidence" value="ECO:0007669"/>
    <property type="project" value="UniProtKB-KW"/>
</dbReference>
<dbReference type="AlphaFoldDB" id="A0A1B2J955"/>
<dbReference type="Gene3D" id="3.40.50.80">
    <property type="entry name" value="Nucleotide-binding domain of ferredoxin-NADP reductase (FNR) module"/>
    <property type="match status" value="1"/>
</dbReference>
<evidence type="ECO:0000259" key="16">
    <source>
        <dbReference type="PROSITE" id="PS51384"/>
    </source>
</evidence>
<protein>
    <recommendedName>
        <fullName evidence="4">nitric oxide dioxygenase</fullName>
        <ecNumber evidence="4">1.14.12.17</ecNumber>
    </recommendedName>
</protein>
<keyword evidence="5" id="KW-0216">Detoxification</keyword>
<dbReference type="FunFam" id="1.10.490.10:FF:000003">
    <property type="entry name" value="Flavohemoprotein"/>
    <property type="match status" value="1"/>
</dbReference>
<comment type="similarity">
    <text evidence="3">In the C-terminal section; belongs to the flavoprotein pyridine nucleotide cytochrome reductase family.</text>
</comment>
<dbReference type="GO" id="GO:0020037">
    <property type="term" value="F:heme binding"/>
    <property type="evidence" value="ECO:0007669"/>
    <property type="project" value="InterPro"/>
</dbReference>
<keyword evidence="8" id="KW-0479">Metal-binding</keyword>
<evidence type="ECO:0000256" key="13">
    <source>
        <dbReference type="ARBA" id="ARBA00048649"/>
    </source>
</evidence>
<dbReference type="SUPFAM" id="SSF52343">
    <property type="entry name" value="Ferredoxin reductase-like, C-terminal NADP-linked domain"/>
    <property type="match status" value="1"/>
</dbReference>
<accession>A0A1B2J955</accession>
<evidence type="ECO:0000259" key="15">
    <source>
        <dbReference type="PROSITE" id="PS01033"/>
    </source>
</evidence>
<dbReference type="CDD" id="cd19754">
    <property type="entry name" value="FHb_fungal-globin"/>
    <property type="match status" value="1"/>
</dbReference>
<evidence type="ECO:0000256" key="5">
    <source>
        <dbReference type="ARBA" id="ARBA00022575"/>
    </source>
</evidence>
<comment type="catalytic activity">
    <reaction evidence="13">
        <text>2 nitric oxide + NADH + 2 O2 = 2 nitrate + NAD(+) + H(+)</text>
        <dbReference type="Rhea" id="RHEA:19469"/>
        <dbReference type="ChEBI" id="CHEBI:15378"/>
        <dbReference type="ChEBI" id="CHEBI:15379"/>
        <dbReference type="ChEBI" id="CHEBI:16480"/>
        <dbReference type="ChEBI" id="CHEBI:17632"/>
        <dbReference type="ChEBI" id="CHEBI:57540"/>
        <dbReference type="ChEBI" id="CHEBI:57945"/>
        <dbReference type="EC" id="1.14.12.17"/>
    </reaction>
</comment>
<organism evidence="17 18">
    <name type="scientific">Komagataella pastoris</name>
    <name type="common">Yeast</name>
    <name type="synonym">Pichia pastoris</name>
    <dbReference type="NCBI Taxonomy" id="4922"/>
    <lineage>
        <taxon>Eukaryota</taxon>
        <taxon>Fungi</taxon>
        <taxon>Dikarya</taxon>
        <taxon>Ascomycota</taxon>
        <taxon>Saccharomycotina</taxon>
        <taxon>Pichiomycetes</taxon>
        <taxon>Pichiales</taxon>
        <taxon>Pichiaceae</taxon>
        <taxon>Komagataella</taxon>
    </lineage>
</organism>
<evidence type="ECO:0000256" key="7">
    <source>
        <dbReference type="ARBA" id="ARBA00022630"/>
    </source>
</evidence>
<name>A0A1B2J955_PICPA</name>
<proteinExistence type="inferred from homology"/>
<evidence type="ECO:0000256" key="2">
    <source>
        <dbReference type="ARBA" id="ARBA00001974"/>
    </source>
</evidence>
<dbReference type="InterPro" id="IPR008333">
    <property type="entry name" value="Cbr1-like_FAD-bd_dom"/>
</dbReference>
<evidence type="ECO:0000256" key="1">
    <source>
        <dbReference type="ARBA" id="ARBA00001970"/>
    </source>
</evidence>
<evidence type="ECO:0000256" key="14">
    <source>
        <dbReference type="ARBA" id="ARBA00049433"/>
    </source>
</evidence>
<comment type="catalytic activity">
    <reaction evidence="14">
        <text>2 nitric oxide + NADPH + 2 O2 = 2 nitrate + NADP(+) + H(+)</text>
        <dbReference type="Rhea" id="RHEA:19465"/>
        <dbReference type="ChEBI" id="CHEBI:15378"/>
        <dbReference type="ChEBI" id="CHEBI:15379"/>
        <dbReference type="ChEBI" id="CHEBI:16480"/>
        <dbReference type="ChEBI" id="CHEBI:17632"/>
        <dbReference type="ChEBI" id="CHEBI:57783"/>
        <dbReference type="ChEBI" id="CHEBI:58349"/>
        <dbReference type="EC" id="1.14.12.17"/>
    </reaction>
</comment>
<dbReference type="InterPro" id="IPR000971">
    <property type="entry name" value="Globin"/>
</dbReference>
<dbReference type="SUPFAM" id="SSF46458">
    <property type="entry name" value="Globin-like"/>
    <property type="match status" value="1"/>
</dbReference>
<dbReference type="InterPro" id="IPR017938">
    <property type="entry name" value="Riboflavin_synthase-like_b-brl"/>
</dbReference>
<dbReference type="CDD" id="cd06184">
    <property type="entry name" value="flavohem_like_fad_nad_binding"/>
    <property type="match status" value="1"/>
</dbReference>
<feature type="domain" description="Globin" evidence="15">
    <location>
        <begin position="11"/>
        <end position="149"/>
    </location>
</feature>
<keyword evidence="9" id="KW-0274">FAD</keyword>
<dbReference type="PROSITE" id="PS51384">
    <property type="entry name" value="FAD_FR"/>
    <property type="match status" value="1"/>
</dbReference>
<reference evidence="17 18" key="1">
    <citation type="submission" date="2016-02" db="EMBL/GenBank/DDBJ databases">
        <title>Comparative genomic and transcriptomic foundation for Pichia pastoris.</title>
        <authorList>
            <person name="Love K.R."/>
            <person name="Shah K.A."/>
            <person name="Whittaker C.A."/>
            <person name="Wu J."/>
            <person name="Bartlett M.C."/>
            <person name="Ma D."/>
            <person name="Leeson R.L."/>
            <person name="Priest M."/>
            <person name="Young S.K."/>
            <person name="Love J.C."/>
        </authorList>
    </citation>
    <scope>NUCLEOTIDE SEQUENCE [LARGE SCALE GENOMIC DNA]</scope>
    <source>
        <strain evidence="17 18">ATCC 28485</strain>
    </source>
</reference>
<dbReference type="InterPro" id="IPR017927">
    <property type="entry name" value="FAD-bd_FR_type"/>
</dbReference>
<dbReference type="Gene3D" id="2.40.30.10">
    <property type="entry name" value="Translation factors"/>
    <property type="match status" value="1"/>
</dbReference>
<dbReference type="PANTHER" id="PTHR43396:SF3">
    <property type="entry name" value="FLAVOHEMOPROTEIN"/>
    <property type="match status" value="1"/>
</dbReference>
<sequence>MTAPEIYQIQDLTEEQKTFIKNSVPILKDAGETLTAKFYQYMISNYDEVKPYFNETNQKLLRQPRILAFALLKYAENIDDLSPLTAFVHQIVVKHVGLQIKAEHYPIVGGSLLKTMAELLGPELATPEFLKAWATAYGNLAQILINAEWAEFQKQKWNDFKEFKVTKIENECDDVKSVYFTPLEGEIAQPLDGQYVCIRWKLPGEKFEKSREYSLSSKPNSNTYRISVRLLQDGKISSFVHNKLKIGDIITVAPPGGQLLYQESQKDAVFFIGGIGITAVVSIMETALEKGQKVTLFYSNRTSKSTAFRNWLKQLKARFNLQLTVKEYISQEQVNEGVDQVKSAKLQRSDIQTVSPDNEVYLVGPVSYMQFVRAELDKLGVQNIHSEFFGPTVVV</sequence>
<dbReference type="GO" id="GO:0071500">
    <property type="term" value="P:cellular response to nitrosative stress"/>
    <property type="evidence" value="ECO:0007669"/>
    <property type="project" value="TreeGrafter"/>
</dbReference>
<dbReference type="GO" id="GO:0046210">
    <property type="term" value="P:nitric oxide catabolic process"/>
    <property type="evidence" value="ECO:0007669"/>
    <property type="project" value="TreeGrafter"/>
</dbReference>
<dbReference type="EMBL" id="CP014584">
    <property type="protein sequence ID" value="ANZ74532.1"/>
    <property type="molecule type" value="Genomic_DNA"/>
</dbReference>